<dbReference type="Proteomes" id="UP000315496">
    <property type="component" value="Chromosome 2"/>
</dbReference>
<gene>
    <name evidence="1" type="ORF">GMRT_15199</name>
</gene>
<comment type="caution">
    <text evidence="1">The sequence shown here is derived from an EMBL/GenBank/DDBJ whole genome shotgun (WGS) entry which is preliminary data.</text>
</comment>
<reference evidence="1 2" key="1">
    <citation type="submission" date="2019-05" db="EMBL/GenBank/DDBJ databases">
        <title>The compact genome of Giardia muris reveals important steps in the evolution of intestinal protozoan parasites.</title>
        <authorList>
            <person name="Xu F."/>
            <person name="Jimenez-Gonzalez A."/>
            <person name="Einarsson E."/>
            <person name="Astvaldsson A."/>
            <person name="Peirasmaki D."/>
            <person name="Eckmann L."/>
            <person name="Andersson J.O."/>
            <person name="Svard S.G."/>
            <person name="Jerlstrom-Hultqvist J."/>
        </authorList>
    </citation>
    <scope>NUCLEOTIDE SEQUENCE [LARGE SCALE GENOMIC DNA]</scope>
    <source>
        <strain evidence="1 2">Roberts-Thomson</strain>
    </source>
</reference>
<sequence length="750" mass="83563">MEGSLSDNTVQGVLRALCTRTGDEARDTIRTFLIESPDIPCDSSDTVILDAALSALQALIINGDLPLLFDWLDDCPQERRLFIATQLCYLTAVQEHVITPLVLEKWGHAREETLNALILLGVTARRYALPLLRELVVEAVRAQFSSLRNMTHLIARALVALLDLDTLTTSITTETTTPIFRLACLDILRAHPPGVGDSCNVCACDGGSCPYECKFTVVEDLSSPYSVVVDEARRELIINYEELRIYLTFSQSMGLAQTMLATSHAIDRPSVMLSACDQNTFSALKTADLEQLTQPGELPAVRRCYAPLFKMQDHERLLRVLRQNGESQNLSIVTHSIATSTALLVALVERPAIALDDLESLSVIKVIESFVDALENMDDSVREITLVSIGQVLVRYHTYLHLTVIQGLIFKIMQILTEDNRPAVRNYCLFTLKYVYQNIDMDTSLLLVNPTDVGRLIGMFSLPSSKLLTAECICLAGSTGRAFLMERALHDCNLRARLLSIQALHCVPYAVLDENEALQLKRFLGNVINDPAPLIRAAGLELYGRLYRITVKYGQTSNELTLSTSQVDEDREGVYSIPDFGSQLKQKRFRAFARQSFISPVSFKALLLHRLEAAHSMDAASQKALFQTISRHLAAPDICGLVADTILACRSHDTYVGLLLDELMKIQPEYLRAFAHMYAHTAEVTLYRRFDVRFPFDSDEIFAYARRLLDTSPTFRADIEVAIGRKTGSSEFGGWCQRLLAAAASPETPE</sequence>
<proteinExistence type="predicted"/>
<dbReference type="OrthoDB" id="10259445at2759"/>
<evidence type="ECO:0000313" key="1">
    <source>
        <dbReference type="EMBL" id="TNJ28135.1"/>
    </source>
</evidence>
<keyword evidence="2" id="KW-1185">Reference proteome</keyword>
<dbReference type="VEuPathDB" id="GiardiaDB:GMRT_15199"/>
<dbReference type="InterPro" id="IPR016024">
    <property type="entry name" value="ARM-type_fold"/>
</dbReference>
<dbReference type="AlphaFoldDB" id="A0A4Z1ST14"/>
<evidence type="ECO:0000313" key="2">
    <source>
        <dbReference type="Proteomes" id="UP000315496"/>
    </source>
</evidence>
<name>A0A4Z1ST14_GIAMU</name>
<dbReference type="SUPFAM" id="SSF48371">
    <property type="entry name" value="ARM repeat"/>
    <property type="match status" value="1"/>
</dbReference>
<accession>A0A4Z1ST14</accession>
<organism evidence="1 2">
    <name type="scientific">Giardia muris</name>
    <dbReference type="NCBI Taxonomy" id="5742"/>
    <lineage>
        <taxon>Eukaryota</taxon>
        <taxon>Metamonada</taxon>
        <taxon>Diplomonadida</taxon>
        <taxon>Hexamitidae</taxon>
        <taxon>Giardiinae</taxon>
        <taxon>Giardia</taxon>
    </lineage>
</organism>
<protein>
    <submittedName>
        <fullName evidence="1">Uncharacterized protein</fullName>
    </submittedName>
</protein>
<dbReference type="EMBL" id="VDLU01000002">
    <property type="protein sequence ID" value="TNJ28135.1"/>
    <property type="molecule type" value="Genomic_DNA"/>
</dbReference>